<dbReference type="AlphaFoldDB" id="A0A4Y7SDL0"/>
<keyword evidence="2" id="KW-1185">Reference proteome</keyword>
<evidence type="ECO:0000313" key="2">
    <source>
        <dbReference type="Proteomes" id="UP000298030"/>
    </source>
</evidence>
<proteinExistence type="predicted"/>
<reference evidence="1 2" key="1">
    <citation type="journal article" date="2019" name="Nat. Ecol. Evol.">
        <title>Megaphylogeny resolves global patterns of mushroom evolution.</title>
        <authorList>
            <person name="Varga T."/>
            <person name="Krizsan K."/>
            <person name="Foldi C."/>
            <person name="Dima B."/>
            <person name="Sanchez-Garcia M."/>
            <person name="Sanchez-Ramirez S."/>
            <person name="Szollosi G.J."/>
            <person name="Szarkandi J.G."/>
            <person name="Papp V."/>
            <person name="Albert L."/>
            <person name="Andreopoulos W."/>
            <person name="Angelini C."/>
            <person name="Antonin V."/>
            <person name="Barry K.W."/>
            <person name="Bougher N.L."/>
            <person name="Buchanan P."/>
            <person name="Buyck B."/>
            <person name="Bense V."/>
            <person name="Catcheside P."/>
            <person name="Chovatia M."/>
            <person name="Cooper J."/>
            <person name="Damon W."/>
            <person name="Desjardin D."/>
            <person name="Finy P."/>
            <person name="Geml J."/>
            <person name="Haridas S."/>
            <person name="Hughes K."/>
            <person name="Justo A."/>
            <person name="Karasinski D."/>
            <person name="Kautmanova I."/>
            <person name="Kiss B."/>
            <person name="Kocsube S."/>
            <person name="Kotiranta H."/>
            <person name="LaButti K.M."/>
            <person name="Lechner B.E."/>
            <person name="Liimatainen K."/>
            <person name="Lipzen A."/>
            <person name="Lukacs Z."/>
            <person name="Mihaltcheva S."/>
            <person name="Morgado L.N."/>
            <person name="Niskanen T."/>
            <person name="Noordeloos M.E."/>
            <person name="Ohm R.A."/>
            <person name="Ortiz-Santana B."/>
            <person name="Ovrebo C."/>
            <person name="Racz N."/>
            <person name="Riley R."/>
            <person name="Savchenko A."/>
            <person name="Shiryaev A."/>
            <person name="Soop K."/>
            <person name="Spirin V."/>
            <person name="Szebenyi C."/>
            <person name="Tomsovsky M."/>
            <person name="Tulloss R.E."/>
            <person name="Uehling J."/>
            <person name="Grigoriev I.V."/>
            <person name="Vagvolgyi C."/>
            <person name="Papp T."/>
            <person name="Martin F.M."/>
            <person name="Miettinen O."/>
            <person name="Hibbett D.S."/>
            <person name="Nagy L.G."/>
        </authorList>
    </citation>
    <scope>NUCLEOTIDE SEQUENCE [LARGE SCALE GENOMIC DNA]</scope>
    <source>
        <strain evidence="1 2">FP101781</strain>
    </source>
</reference>
<accession>A0A4Y7SDL0</accession>
<dbReference type="EMBL" id="QPFP01000185">
    <property type="protein sequence ID" value="TEB19554.1"/>
    <property type="molecule type" value="Genomic_DNA"/>
</dbReference>
<organism evidence="1 2">
    <name type="scientific">Coprinellus micaceus</name>
    <name type="common">Glistening ink-cap mushroom</name>
    <name type="synonym">Coprinus micaceus</name>
    <dbReference type="NCBI Taxonomy" id="71717"/>
    <lineage>
        <taxon>Eukaryota</taxon>
        <taxon>Fungi</taxon>
        <taxon>Dikarya</taxon>
        <taxon>Basidiomycota</taxon>
        <taxon>Agaricomycotina</taxon>
        <taxon>Agaricomycetes</taxon>
        <taxon>Agaricomycetidae</taxon>
        <taxon>Agaricales</taxon>
        <taxon>Agaricineae</taxon>
        <taxon>Psathyrellaceae</taxon>
        <taxon>Coprinellus</taxon>
    </lineage>
</organism>
<feature type="non-terminal residue" evidence="1">
    <location>
        <position position="107"/>
    </location>
</feature>
<sequence>MTIEVSAGVVAGLPSHGSGVASLRYAAVRMSHIRVNGADLGSNTGSSLSSVFHGRRGGSGMNLRLNGGSDDGNPPAMEVGPCQVGLYILLKTVSIPSLGSGRQRDLR</sequence>
<gene>
    <name evidence="1" type="ORF">FA13DRAFT_346571</name>
</gene>
<comment type="caution">
    <text evidence="1">The sequence shown here is derived from an EMBL/GenBank/DDBJ whole genome shotgun (WGS) entry which is preliminary data.</text>
</comment>
<evidence type="ECO:0000313" key="1">
    <source>
        <dbReference type="EMBL" id="TEB19554.1"/>
    </source>
</evidence>
<name>A0A4Y7SDL0_COPMI</name>
<dbReference type="Proteomes" id="UP000298030">
    <property type="component" value="Unassembled WGS sequence"/>
</dbReference>
<protein>
    <submittedName>
        <fullName evidence="1">Uncharacterized protein</fullName>
    </submittedName>
</protein>